<protein>
    <submittedName>
        <fullName evidence="2">Uncharacterized protein</fullName>
    </submittedName>
</protein>
<dbReference type="AlphaFoldDB" id="A0AAN9L9C4"/>
<accession>A0AAN9L9C4</accession>
<evidence type="ECO:0000256" key="1">
    <source>
        <dbReference type="SAM" id="MobiDB-lite"/>
    </source>
</evidence>
<feature type="compositionally biased region" description="Basic and acidic residues" evidence="1">
    <location>
        <begin position="37"/>
        <end position="52"/>
    </location>
</feature>
<evidence type="ECO:0000313" key="2">
    <source>
        <dbReference type="EMBL" id="KAK7329108.1"/>
    </source>
</evidence>
<reference evidence="2 3" key="1">
    <citation type="submission" date="2024-01" db="EMBL/GenBank/DDBJ databases">
        <title>The genomes of 5 underutilized Papilionoideae crops provide insights into root nodulation and disease resistanc.</title>
        <authorList>
            <person name="Jiang F."/>
        </authorList>
    </citation>
    <scope>NUCLEOTIDE SEQUENCE [LARGE SCALE GENOMIC DNA]</scope>
    <source>
        <strain evidence="2">LVBAO_FW01</strain>
        <tissue evidence="2">Leaves</tissue>
    </source>
</reference>
<sequence length="85" mass="9547">MRKQEVRYRKSRSSKGDAEACYGVGKSIPTSLVSPKEASKDHEKPFHEDESNVSKEMSGIYVTYGSGGSRRSIKLHNIKVCQQKK</sequence>
<feature type="compositionally biased region" description="Basic and acidic residues" evidence="1">
    <location>
        <begin position="1"/>
        <end position="18"/>
    </location>
</feature>
<organism evidence="2 3">
    <name type="scientific">Canavalia gladiata</name>
    <name type="common">Sword bean</name>
    <name type="synonym">Dolichos gladiatus</name>
    <dbReference type="NCBI Taxonomy" id="3824"/>
    <lineage>
        <taxon>Eukaryota</taxon>
        <taxon>Viridiplantae</taxon>
        <taxon>Streptophyta</taxon>
        <taxon>Embryophyta</taxon>
        <taxon>Tracheophyta</taxon>
        <taxon>Spermatophyta</taxon>
        <taxon>Magnoliopsida</taxon>
        <taxon>eudicotyledons</taxon>
        <taxon>Gunneridae</taxon>
        <taxon>Pentapetalae</taxon>
        <taxon>rosids</taxon>
        <taxon>fabids</taxon>
        <taxon>Fabales</taxon>
        <taxon>Fabaceae</taxon>
        <taxon>Papilionoideae</taxon>
        <taxon>50 kb inversion clade</taxon>
        <taxon>NPAAA clade</taxon>
        <taxon>indigoferoid/millettioid clade</taxon>
        <taxon>Phaseoleae</taxon>
        <taxon>Canavalia</taxon>
    </lineage>
</organism>
<feature type="region of interest" description="Disordered" evidence="1">
    <location>
        <begin position="1"/>
        <end position="20"/>
    </location>
</feature>
<gene>
    <name evidence="2" type="ORF">VNO77_23254</name>
</gene>
<dbReference type="Proteomes" id="UP001367508">
    <property type="component" value="Unassembled WGS sequence"/>
</dbReference>
<evidence type="ECO:0000313" key="3">
    <source>
        <dbReference type="Proteomes" id="UP001367508"/>
    </source>
</evidence>
<dbReference type="EMBL" id="JAYMYQ010000005">
    <property type="protein sequence ID" value="KAK7329108.1"/>
    <property type="molecule type" value="Genomic_DNA"/>
</dbReference>
<feature type="region of interest" description="Disordered" evidence="1">
    <location>
        <begin position="31"/>
        <end position="52"/>
    </location>
</feature>
<name>A0AAN9L9C4_CANGL</name>
<proteinExistence type="predicted"/>
<comment type="caution">
    <text evidence="2">The sequence shown here is derived from an EMBL/GenBank/DDBJ whole genome shotgun (WGS) entry which is preliminary data.</text>
</comment>
<keyword evidence="3" id="KW-1185">Reference proteome</keyword>